<dbReference type="Proteomes" id="UP000241201">
    <property type="component" value="Unassembled WGS sequence"/>
</dbReference>
<protein>
    <submittedName>
        <fullName evidence="1">Uncharacterized protein</fullName>
    </submittedName>
</protein>
<reference evidence="2" key="1">
    <citation type="submission" date="2018-03" db="EMBL/GenBank/DDBJ databases">
        <title>Lachnoclostridium SNUG30370 gen.nov., sp.nov., isolated from human faeces.</title>
        <authorList>
            <person name="Seo B."/>
            <person name="Jeon K."/>
            <person name="Ko G."/>
        </authorList>
    </citation>
    <scope>NUCLEOTIDE SEQUENCE [LARGE SCALE GENOMIC DNA]</scope>
    <source>
        <strain evidence="2">SNUG30370</strain>
    </source>
</reference>
<sequence length="82" mass="9580">MVTKLTKNGLKSCFPQYPGRMLYATKIEDRHLKEPLLTEMAVFYMQIGFMLTTVTFDSYDGHRKKKQCWQSVDLPALELIFS</sequence>
<evidence type="ECO:0000313" key="1">
    <source>
        <dbReference type="EMBL" id="PST41028.1"/>
    </source>
</evidence>
<organism evidence="1 2">
    <name type="scientific">Faecalibacillus faecis</name>
    <dbReference type="NCBI Taxonomy" id="1982628"/>
    <lineage>
        <taxon>Bacteria</taxon>
        <taxon>Bacillati</taxon>
        <taxon>Bacillota</taxon>
        <taxon>Erysipelotrichia</taxon>
        <taxon>Erysipelotrichales</taxon>
        <taxon>Coprobacillaceae</taxon>
        <taxon>Faecalibacillus</taxon>
    </lineage>
</organism>
<proteinExistence type="predicted"/>
<accession>A0A2T3G0G3</accession>
<name>A0A2T3G0G3_9FIRM</name>
<dbReference type="AlphaFoldDB" id="A0A2T3G0G3"/>
<evidence type="ECO:0000313" key="2">
    <source>
        <dbReference type="Proteomes" id="UP000241201"/>
    </source>
</evidence>
<keyword evidence="2" id="KW-1185">Reference proteome</keyword>
<comment type="caution">
    <text evidence="1">The sequence shown here is derived from an EMBL/GenBank/DDBJ whole genome shotgun (WGS) entry which is preliminary data.</text>
</comment>
<dbReference type="EMBL" id="PYLP01000004">
    <property type="protein sequence ID" value="PST41028.1"/>
    <property type="molecule type" value="Genomic_DNA"/>
</dbReference>
<gene>
    <name evidence="1" type="ORF">C7U55_05125</name>
</gene>